<feature type="transmembrane region" description="Helical" evidence="1">
    <location>
        <begin position="6"/>
        <end position="25"/>
    </location>
</feature>
<keyword evidence="3" id="KW-1185">Reference proteome</keyword>
<dbReference type="Proteomes" id="UP000070366">
    <property type="component" value="Unassembled WGS sequence"/>
</dbReference>
<accession>A0A136Q4L6</accession>
<keyword evidence="1" id="KW-0472">Membrane</keyword>
<evidence type="ECO:0000313" key="2">
    <source>
        <dbReference type="EMBL" id="KXK65611.1"/>
    </source>
</evidence>
<comment type="caution">
    <text evidence="2">The sequence shown here is derived from an EMBL/GenBank/DDBJ whole genome shotgun (WGS) entry which is preliminary data.</text>
</comment>
<sequence>MVCGMAAIVLAAIALTASMSYYLYWSGCLPRAGQRRARA</sequence>
<reference evidence="2 3" key="1">
    <citation type="submission" date="2016-02" db="EMBL/GenBank/DDBJ databases">
        <authorList>
            <person name="Wen L."/>
            <person name="He K."/>
            <person name="Yang H."/>
        </authorList>
    </citation>
    <scope>NUCLEOTIDE SEQUENCE [LARGE SCALE GENOMIC DNA]</scope>
    <source>
        <strain evidence="2 3">DSM 22607</strain>
    </source>
</reference>
<dbReference type="EMBL" id="LSZW01000060">
    <property type="protein sequence ID" value="KXK65611.1"/>
    <property type="molecule type" value="Genomic_DNA"/>
</dbReference>
<organism evidence="2 3">
    <name type="scientific">Christensenella minuta</name>
    <dbReference type="NCBI Taxonomy" id="626937"/>
    <lineage>
        <taxon>Bacteria</taxon>
        <taxon>Bacillati</taxon>
        <taxon>Bacillota</taxon>
        <taxon>Clostridia</taxon>
        <taxon>Christensenellales</taxon>
        <taxon>Christensenellaceae</taxon>
        <taxon>Christensenella</taxon>
    </lineage>
</organism>
<keyword evidence="1" id="KW-0812">Transmembrane</keyword>
<evidence type="ECO:0000313" key="3">
    <source>
        <dbReference type="Proteomes" id="UP000070366"/>
    </source>
</evidence>
<name>A0A136Q4L6_9FIRM</name>
<gene>
    <name evidence="2" type="ORF">HMPREF3293_01535</name>
</gene>
<evidence type="ECO:0000256" key="1">
    <source>
        <dbReference type="SAM" id="Phobius"/>
    </source>
</evidence>
<keyword evidence="1" id="KW-1133">Transmembrane helix</keyword>
<dbReference type="AlphaFoldDB" id="A0A136Q4L6"/>
<proteinExistence type="predicted"/>
<protein>
    <submittedName>
        <fullName evidence="2">Uncharacterized protein</fullName>
    </submittedName>
</protein>